<evidence type="ECO:0000256" key="3">
    <source>
        <dbReference type="ARBA" id="ARBA00022691"/>
    </source>
</evidence>
<evidence type="ECO:0000256" key="1">
    <source>
        <dbReference type="ARBA" id="ARBA00022603"/>
    </source>
</evidence>
<keyword evidence="1 6" id="KW-0489">Methyltransferase</keyword>
<dbReference type="InterPro" id="IPR016461">
    <property type="entry name" value="COMT-like"/>
</dbReference>
<dbReference type="Proteomes" id="UP000325315">
    <property type="component" value="Unassembled WGS sequence"/>
</dbReference>
<dbReference type="SUPFAM" id="SSF46785">
    <property type="entry name" value="Winged helix' DNA-binding domain"/>
    <property type="match status" value="2"/>
</dbReference>
<evidence type="ECO:0000259" key="4">
    <source>
        <dbReference type="Pfam" id="PF00891"/>
    </source>
</evidence>
<protein>
    <submittedName>
        <fullName evidence="6">Caffeic acid 3-O-methyltransferase-like</fullName>
    </submittedName>
</protein>
<dbReference type="InterPro" id="IPR012967">
    <property type="entry name" value="COMT_dimerisation"/>
</dbReference>
<dbReference type="InterPro" id="IPR029063">
    <property type="entry name" value="SAM-dependent_MTases_sf"/>
</dbReference>
<feature type="domain" description="O-methyltransferase C-terminal" evidence="4">
    <location>
        <begin position="164"/>
        <end position="368"/>
    </location>
</feature>
<evidence type="ECO:0000256" key="2">
    <source>
        <dbReference type="ARBA" id="ARBA00022679"/>
    </source>
</evidence>
<dbReference type="InterPro" id="IPR036390">
    <property type="entry name" value="WH_DNA-bd_sf"/>
</dbReference>
<organism evidence="6 7">
    <name type="scientific">Gossypium australe</name>
    <dbReference type="NCBI Taxonomy" id="47621"/>
    <lineage>
        <taxon>Eukaryota</taxon>
        <taxon>Viridiplantae</taxon>
        <taxon>Streptophyta</taxon>
        <taxon>Embryophyta</taxon>
        <taxon>Tracheophyta</taxon>
        <taxon>Spermatophyta</taxon>
        <taxon>Magnoliopsida</taxon>
        <taxon>eudicotyledons</taxon>
        <taxon>Gunneridae</taxon>
        <taxon>Pentapetalae</taxon>
        <taxon>rosids</taxon>
        <taxon>malvids</taxon>
        <taxon>Malvales</taxon>
        <taxon>Malvaceae</taxon>
        <taxon>Malvoideae</taxon>
        <taxon>Gossypium</taxon>
    </lineage>
</organism>
<evidence type="ECO:0000259" key="5">
    <source>
        <dbReference type="Pfam" id="PF08100"/>
    </source>
</evidence>
<accession>A0A5B6UQC3</accession>
<dbReference type="EMBL" id="SMMG02000009">
    <property type="protein sequence ID" value="KAA3460019.1"/>
    <property type="molecule type" value="Genomic_DNA"/>
</dbReference>
<sequence length="737" mass="81553">MVESFSSRQIFELKIDVGGCQLHLQSLEKIFDYHFLTLGKTWTDDEDKHAQQYAMQLVSSSVVPMVLKASIELGVFEIIQRAGPGALLSPSQIASQLPSQGNPKAPLFLDRLLRLLASHSILTFSLVTNHQDGQVDRLYGLAPVAKYFIRSRGGGSLSPWLDLYHLKDAVLEGANPFNKAHGMSAVEYISTDARFEDIFKASFIDYNKLFVEEMLKSYQGFDGLNVLVDVGGGNGFILHKIVSRYPTIKGINFDLPQVIDKSPSYPGIEHVAGNMFKSVPKGDAIFMKWILEHLDDKQCLMLLKNCYEALPVNGKVIVVDAVIPESPDANPLHKSVYQFDFLSMGMNDIGKERTEKESEDLAEGAGFSRFRVACCAYGFSVMEFYKNIQNTMSFKESQQGRTWTDEEDKQAQQYAMQLVSSSVVPMVLKAAIELGVFEIIQRAGPGALLSPSQIASQLPSQTNPKAALVLDRILRLLATHSILTYKLQDSHRLYGLAPVAKYFITSSSGGSLSPLLDVFQEKVVMDSWYHLKDAVLEGGSQFNKAHGVGTSMVDYNKLFVEEMLKSYHGFDGLNSLVDVGGGNGFILHSIVSKYPTIKGINFDLPQVIDKSPSYPGIENVAGDMFKSVPKGDAIFMKWIIHCLEDKQCLELLKNCYEALPVNGKVIAVDTVIPETPDASPSCKSVIQFDVYSMSINESGNERTEKELESLGKGAGFSGFRVACCAYGFSVVEFYKRM</sequence>
<name>A0A5B6UQC3_9ROSI</name>
<comment type="caution">
    <text evidence="6">The sequence shown here is derived from an EMBL/GenBank/DDBJ whole genome shotgun (WGS) entry which is preliminary data.</text>
</comment>
<dbReference type="GO" id="GO:0046983">
    <property type="term" value="F:protein dimerization activity"/>
    <property type="evidence" value="ECO:0007669"/>
    <property type="project" value="InterPro"/>
</dbReference>
<evidence type="ECO:0000313" key="7">
    <source>
        <dbReference type="Proteomes" id="UP000325315"/>
    </source>
</evidence>
<dbReference type="InterPro" id="IPR001077">
    <property type="entry name" value="COMT_C"/>
</dbReference>
<dbReference type="PROSITE" id="PS51683">
    <property type="entry name" value="SAM_OMT_II"/>
    <property type="match status" value="2"/>
</dbReference>
<dbReference type="PANTHER" id="PTHR11746">
    <property type="entry name" value="O-METHYLTRANSFERASE"/>
    <property type="match status" value="1"/>
</dbReference>
<evidence type="ECO:0000313" key="6">
    <source>
        <dbReference type="EMBL" id="KAA3460019.1"/>
    </source>
</evidence>
<reference evidence="7" key="1">
    <citation type="journal article" date="2019" name="Plant Biotechnol. J.">
        <title>Genome sequencing of the Australian wild diploid species Gossypium australe highlights disease resistance and delayed gland morphogenesis.</title>
        <authorList>
            <person name="Cai Y."/>
            <person name="Cai X."/>
            <person name="Wang Q."/>
            <person name="Wang P."/>
            <person name="Zhang Y."/>
            <person name="Cai C."/>
            <person name="Xu Y."/>
            <person name="Wang K."/>
            <person name="Zhou Z."/>
            <person name="Wang C."/>
            <person name="Geng S."/>
            <person name="Li B."/>
            <person name="Dong Q."/>
            <person name="Hou Y."/>
            <person name="Wang H."/>
            <person name="Ai P."/>
            <person name="Liu Z."/>
            <person name="Yi F."/>
            <person name="Sun M."/>
            <person name="An G."/>
            <person name="Cheng J."/>
            <person name="Zhang Y."/>
            <person name="Shi Q."/>
            <person name="Xie Y."/>
            <person name="Shi X."/>
            <person name="Chang Y."/>
            <person name="Huang F."/>
            <person name="Chen Y."/>
            <person name="Hong S."/>
            <person name="Mi L."/>
            <person name="Sun Q."/>
            <person name="Zhang L."/>
            <person name="Zhou B."/>
            <person name="Peng R."/>
            <person name="Zhang X."/>
            <person name="Liu F."/>
        </authorList>
    </citation>
    <scope>NUCLEOTIDE SEQUENCE [LARGE SCALE GENOMIC DNA]</scope>
    <source>
        <strain evidence="7">cv. PA1801</strain>
    </source>
</reference>
<dbReference type="GO" id="GO:0008171">
    <property type="term" value="F:O-methyltransferase activity"/>
    <property type="evidence" value="ECO:0007669"/>
    <property type="project" value="InterPro"/>
</dbReference>
<dbReference type="Pfam" id="PF08100">
    <property type="entry name" value="Dimerisation"/>
    <property type="match status" value="2"/>
</dbReference>
<keyword evidence="2 6" id="KW-0808">Transferase</keyword>
<dbReference type="Gene3D" id="3.40.50.150">
    <property type="entry name" value="Vaccinia Virus protein VP39"/>
    <property type="match status" value="2"/>
</dbReference>
<keyword evidence="7" id="KW-1185">Reference proteome</keyword>
<feature type="domain" description="O-methyltransferase dimerisation" evidence="5">
    <location>
        <begin position="416"/>
        <end position="506"/>
    </location>
</feature>
<dbReference type="Gene3D" id="1.10.10.10">
    <property type="entry name" value="Winged helix-like DNA-binding domain superfamily/Winged helix DNA-binding domain"/>
    <property type="match status" value="2"/>
</dbReference>
<feature type="domain" description="O-methyltransferase dimerisation" evidence="5">
    <location>
        <begin position="55"/>
        <end position="150"/>
    </location>
</feature>
<gene>
    <name evidence="6" type="ORF">EPI10_026728</name>
</gene>
<dbReference type="OrthoDB" id="1606438at2759"/>
<keyword evidence="3" id="KW-0949">S-adenosyl-L-methionine</keyword>
<dbReference type="GO" id="GO:0032259">
    <property type="term" value="P:methylation"/>
    <property type="evidence" value="ECO:0007669"/>
    <property type="project" value="UniProtKB-KW"/>
</dbReference>
<dbReference type="Pfam" id="PF00891">
    <property type="entry name" value="Methyltransf_2"/>
    <property type="match status" value="2"/>
</dbReference>
<dbReference type="InterPro" id="IPR036388">
    <property type="entry name" value="WH-like_DNA-bd_sf"/>
</dbReference>
<dbReference type="SUPFAM" id="SSF53335">
    <property type="entry name" value="S-adenosyl-L-methionine-dependent methyltransferases"/>
    <property type="match status" value="2"/>
</dbReference>
<proteinExistence type="predicted"/>
<dbReference type="AlphaFoldDB" id="A0A5B6UQC3"/>
<dbReference type="FunFam" id="1.10.10.10:FF:000357">
    <property type="entry name" value="Caffeic acid 3-O-methyltransferase"/>
    <property type="match status" value="2"/>
</dbReference>
<feature type="domain" description="O-methyltransferase C-terminal" evidence="4">
    <location>
        <begin position="528"/>
        <end position="717"/>
    </location>
</feature>